<protein>
    <submittedName>
        <fullName evidence="1">Lytic enzyme</fullName>
    </submittedName>
</protein>
<comment type="caution">
    <text evidence="1">The sequence shown here is derived from an EMBL/GenBank/DDBJ whole genome shotgun (WGS) entry which is preliminary data.</text>
</comment>
<sequence>MRVLVTLEQITKLAPGVRDGYAEAFADGQRQLDDFGIAASRLRVAHFIAQLMHESGGLTKEYENLNYSARRLVQVWPWRFQPHGPLDPDDYAHNARKLANEVYGGRMGNTAPQDGYIYRGRGLLQLTGKGNYLAATERVRRCLPAGPDFAKEPDAVLAPQWCLAVAAGEWASRGCNQLADADDLEQITRRINGGTTGFAERQEWLRQARLVWD</sequence>
<dbReference type="InterPro" id="IPR052354">
    <property type="entry name" value="Cell_Wall_Dynamics_Protein"/>
</dbReference>
<reference evidence="1 2" key="2">
    <citation type="submission" date="2021-08" db="EMBL/GenBank/DDBJ databases">
        <title>Massilia sp. R798.</title>
        <authorList>
            <person name="Baek J.H."/>
            <person name="Jung H.S."/>
            <person name="Kim K.R."/>
            <person name="Jeon C.O."/>
        </authorList>
    </citation>
    <scope>NUCLEOTIDE SEQUENCE [LARGE SCALE GENOMIC DNA]</scope>
    <source>
        <strain evidence="1 2">R798</strain>
    </source>
</reference>
<accession>A0ABS7SMD2</accession>
<dbReference type="InterPro" id="IPR023346">
    <property type="entry name" value="Lysozyme-like_dom_sf"/>
</dbReference>
<dbReference type="Gene3D" id="1.10.530.10">
    <property type="match status" value="1"/>
</dbReference>
<dbReference type="PANTHER" id="PTHR34408:SF1">
    <property type="entry name" value="GLYCOSYL HYDROLASE FAMILY 19 DOMAIN-CONTAINING PROTEIN HI_1415"/>
    <property type="match status" value="1"/>
</dbReference>
<dbReference type="SUPFAM" id="SSF53955">
    <property type="entry name" value="Lysozyme-like"/>
    <property type="match status" value="1"/>
</dbReference>
<proteinExistence type="predicted"/>
<dbReference type="Proteomes" id="UP000809349">
    <property type="component" value="Unassembled WGS sequence"/>
</dbReference>
<organism evidence="1 2">
    <name type="scientific">Massilia soli</name>
    <dbReference type="NCBI Taxonomy" id="2792854"/>
    <lineage>
        <taxon>Bacteria</taxon>
        <taxon>Pseudomonadati</taxon>
        <taxon>Pseudomonadota</taxon>
        <taxon>Betaproteobacteria</taxon>
        <taxon>Burkholderiales</taxon>
        <taxon>Oxalobacteraceae</taxon>
        <taxon>Telluria group</taxon>
        <taxon>Massilia</taxon>
    </lineage>
</organism>
<name>A0ABS7SMD2_9BURK</name>
<reference evidence="1 2" key="1">
    <citation type="submission" date="2021-01" db="EMBL/GenBank/DDBJ databases">
        <authorList>
            <person name="Ruan W."/>
            <person name="Khan S.A."/>
            <person name="Jeon C.O."/>
        </authorList>
    </citation>
    <scope>NUCLEOTIDE SEQUENCE [LARGE SCALE GENOMIC DNA]</scope>
    <source>
        <strain evidence="1 2">R798</strain>
    </source>
</reference>
<dbReference type="EMBL" id="JAFBIL020000003">
    <property type="protein sequence ID" value="MBZ2207323.1"/>
    <property type="molecule type" value="Genomic_DNA"/>
</dbReference>
<evidence type="ECO:0000313" key="1">
    <source>
        <dbReference type="EMBL" id="MBZ2207323.1"/>
    </source>
</evidence>
<gene>
    <name evidence="1" type="ORF">I4X03_008620</name>
</gene>
<evidence type="ECO:0000313" key="2">
    <source>
        <dbReference type="Proteomes" id="UP000809349"/>
    </source>
</evidence>
<dbReference type="PANTHER" id="PTHR34408">
    <property type="entry name" value="FAMILY PROTEIN, PUTATIVE-RELATED"/>
    <property type="match status" value="1"/>
</dbReference>
<keyword evidence="2" id="KW-1185">Reference proteome</keyword>
<dbReference type="RefSeq" id="WP_223467818.1">
    <property type="nucleotide sequence ID" value="NZ_JAFBIL020000003.1"/>
</dbReference>